<evidence type="ECO:0000313" key="4">
    <source>
        <dbReference type="EMBL" id="BAL58738.1"/>
    </source>
</evidence>
<dbReference type="EMBL" id="AP011801">
    <property type="protein sequence ID" value="BAL58738.1"/>
    <property type="molecule type" value="Genomic_DNA"/>
</dbReference>
<evidence type="ECO:0000259" key="2">
    <source>
        <dbReference type="Pfam" id="PF00675"/>
    </source>
</evidence>
<dbReference type="PANTHER" id="PTHR11851:SF49">
    <property type="entry name" value="MITOCHONDRIAL-PROCESSING PEPTIDASE SUBUNIT ALPHA"/>
    <property type="match status" value="1"/>
</dbReference>
<reference evidence="4" key="1">
    <citation type="journal article" date="2005" name="Environ. Microbiol.">
        <title>Genetic and functional properties of uncultivated thermophilic crenarchaeotes from a subsurface gold mine as revealed by analysis of genome fragments.</title>
        <authorList>
            <person name="Nunoura T."/>
            <person name="Hirayama H."/>
            <person name="Takami H."/>
            <person name="Oida H."/>
            <person name="Nishi S."/>
            <person name="Shimamura S."/>
            <person name="Suzuki Y."/>
            <person name="Inagaki F."/>
            <person name="Takai K."/>
            <person name="Nealson K.H."/>
            <person name="Horikoshi K."/>
        </authorList>
    </citation>
    <scope>NUCLEOTIDE SEQUENCE</scope>
</reference>
<dbReference type="GO" id="GO:0046872">
    <property type="term" value="F:metal ion binding"/>
    <property type="evidence" value="ECO:0007669"/>
    <property type="project" value="InterPro"/>
</dbReference>
<dbReference type="InterPro" id="IPR011765">
    <property type="entry name" value="Pept_M16_N"/>
</dbReference>
<reference evidence="4" key="2">
    <citation type="journal article" date="2012" name="PLoS ONE">
        <title>A Deeply Branching Thermophilic Bacterium with an Ancient Acetyl-CoA Pathway Dominates a Subsurface Ecosystem.</title>
        <authorList>
            <person name="Takami H."/>
            <person name="Noguchi H."/>
            <person name="Takaki Y."/>
            <person name="Uchiyama I."/>
            <person name="Toyoda A."/>
            <person name="Nishi S."/>
            <person name="Chee G.-J."/>
            <person name="Arai W."/>
            <person name="Nunoura T."/>
            <person name="Itoh T."/>
            <person name="Hattori M."/>
            <person name="Takai K."/>
        </authorList>
    </citation>
    <scope>NUCLEOTIDE SEQUENCE</scope>
</reference>
<feature type="domain" description="Peptidase M16 C-terminal" evidence="3">
    <location>
        <begin position="203"/>
        <end position="380"/>
    </location>
</feature>
<proteinExistence type="inferred from homology"/>
<dbReference type="InterPro" id="IPR011249">
    <property type="entry name" value="Metalloenz_LuxS/M16"/>
</dbReference>
<dbReference type="InterPro" id="IPR007863">
    <property type="entry name" value="Peptidase_M16_C"/>
</dbReference>
<evidence type="ECO:0000259" key="3">
    <source>
        <dbReference type="Pfam" id="PF05193"/>
    </source>
</evidence>
<dbReference type="InterPro" id="IPR050361">
    <property type="entry name" value="MPP/UQCRC_Complex"/>
</dbReference>
<sequence length="721" mass="80448">MRQFIVRQFPVIKLLLAFLLIGSAVVWAQSNVEPIQLPPIKTVTLENGLKVIVIEQPSLPIVQFSLRVRVGAIHEPTDRTGLATFTASMLRQGTTNRTADEISEAIDFVGGSLSASADVERTDVTARVLKKDLQVGLDLLADIVQNPNFPEKEMGIIRNQLIADVRSTRDDPESLASAHLDFALFGTIHPLGRAMSEQSINAITRDDLVTFHGVYYRPNNSVLAVAGDVKADEIINLVKKAFGSWQKADVLPAPLPEPVKLQGYKVRFVHKPGQTQTHIEIGHFGLAVTDPDYIPTILANYVLGGGAFSSRLLQIIRSKAGKTYSIFSYFPSYSFPGYFRISTFTRNDQAFETLQMILDEFKKFKESGITQEELQAAQDNIAGSYILRLETLSGLTTTVLNNDFYGFGMDRSRNWRKLVRSVTLDQANKAIKDRFDPENLAIVLLSDVKILEGRTEFIPGVSLENVNVVDWLEPITARAKPYQEFLAALAAPKGPTQLEWKAQISPDAKALLEKAFAAQGGFEKVAQLRDTYAKVRGSLFQGGQEFKVEGEVWIKLPNKLRQTVKFTGGQSTVIYNGAQGWVESGGRVRDLPAQSLAEIRESIELDSLLFLWNVARSEYKFEIVGTAQVDGQEAQILRMTNDQGRSADFYFDLKRFVPLKIVTTLSDGKTKEQLLSDYRQVEGFWVPFAFKTLEDKELTDTFEVVEFKVNTGVGDEQFEKP</sequence>
<dbReference type="PANTHER" id="PTHR11851">
    <property type="entry name" value="METALLOPROTEASE"/>
    <property type="match status" value="1"/>
</dbReference>
<accession>H5SRM1</accession>
<dbReference type="Gene3D" id="2.50.20.10">
    <property type="entry name" value="Lipoprotein localisation LolA/LolB/LppX"/>
    <property type="match status" value="1"/>
</dbReference>
<dbReference type="SUPFAM" id="SSF63411">
    <property type="entry name" value="LuxS/MPP-like metallohydrolase"/>
    <property type="match status" value="2"/>
</dbReference>
<feature type="domain" description="Peptidase M16 N-terminal" evidence="2">
    <location>
        <begin position="51"/>
        <end position="183"/>
    </location>
</feature>
<dbReference type="AlphaFoldDB" id="H5SRM1"/>
<comment type="similarity">
    <text evidence="1">Belongs to the peptidase M16 family.</text>
</comment>
<name>H5SRM1_ACEAU</name>
<dbReference type="Pfam" id="PF00675">
    <property type="entry name" value="Peptidase_M16"/>
    <property type="match status" value="1"/>
</dbReference>
<organism evidence="4">
    <name type="scientific">Acetithermum autotrophicum</name>
    <dbReference type="NCBI Taxonomy" id="1446466"/>
    <lineage>
        <taxon>Bacteria</taxon>
        <taxon>Candidatus Bipolaricaulota</taxon>
        <taxon>Candidatus Acetithermum</taxon>
    </lineage>
</organism>
<evidence type="ECO:0000256" key="1">
    <source>
        <dbReference type="ARBA" id="ARBA00007261"/>
    </source>
</evidence>
<dbReference type="Pfam" id="PF05193">
    <property type="entry name" value="Peptidase_M16_C"/>
    <property type="match status" value="1"/>
</dbReference>
<protein>
    <submittedName>
        <fullName evidence="4">Peptidase M16 domain protein</fullName>
    </submittedName>
</protein>
<dbReference type="Gene3D" id="3.30.830.10">
    <property type="entry name" value="Metalloenzyme, LuxS/M16 peptidase-like"/>
    <property type="match status" value="2"/>
</dbReference>
<gene>
    <name evidence="4" type="ORF">HGMM_OP2C286</name>
</gene>